<evidence type="ECO:0000313" key="2">
    <source>
        <dbReference type="Proteomes" id="UP001056035"/>
    </source>
</evidence>
<gene>
    <name evidence="1" type="ORF">NBH00_19395</name>
</gene>
<organism evidence="1 2">
    <name type="scientific">Paraconexibacter antarcticus</name>
    <dbReference type="NCBI Taxonomy" id="2949664"/>
    <lineage>
        <taxon>Bacteria</taxon>
        <taxon>Bacillati</taxon>
        <taxon>Actinomycetota</taxon>
        <taxon>Thermoleophilia</taxon>
        <taxon>Solirubrobacterales</taxon>
        <taxon>Paraconexibacteraceae</taxon>
        <taxon>Paraconexibacter</taxon>
    </lineage>
</organism>
<dbReference type="RefSeq" id="WP_254570225.1">
    <property type="nucleotide sequence ID" value="NZ_CP098502.1"/>
</dbReference>
<reference evidence="1 2" key="1">
    <citation type="submission" date="2022-06" db="EMBL/GenBank/DDBJ databases">
        <title>Paraconexibacter antarcticus.</title>
        <authorList>
            <person name="Kim C.S."/>
        </authorList>
    </citation>
    <scope>NUCLEOTIDE SEQUENCE [LARGE SCALE GENOMIC DNA]</scope>
    <source>
        <strain evidence="1 2">02-257</strain>
    </source>
</reference>
<dbReference type="InterPro" id="IPR007438">
    <property type="entry name" value="DUF488"/>
</dbReference>
<proteinExistence type="predicted"/>
<dbReference type="PANTHER" id="PTHR39337:SF1">
    <property type="entry name" value="BLR5642 PROTEIN"/>
    <property type="match status" value="1"/>
</dbReference>
<accession>A0ABY5DN93</accession>
<protein>
    <submittedName>
        <fullName evidence="1">DUF488 domain-containing protein</fullName>
    </submittedName>
</protein>
<evidence type="ECO:0000313" key="1">
    <source>
        <dbReference type="EMBL" id="UTI63500.1"/>
    </source>
</evidence>
<dbReference type="Proteomes" id="UP001056035">
    <property type="component" value="Chromosome"/>
</dbReference>
<dbReference type="Pfam" id="PF04343">
    <property type="entry name" value="DUF488"/>
    <property type="match status" value="1"/>
</dbReference>
<dbReference type="PANTHER" id="PTHR39337">
    <property type="entry name" value="BLR5642 PROTEIN"/>
    <property type="match status" value="1"/>
</dbReference>
<keyword evidence="2" id="KW-1185">Reference proteome</keyword>
<dbReference type="EMBL" id="CP098502">
    <property type="protein sequence ID" value="UTI63500.1"/>
    <property type="molecule type" value="Genomic_DNA"/>
</dbReference>
<name>A0ABY5DN93_9ACTN</name>
<sequence>MTSPTVWTIGYERLLPGALVAELEAAGVRRLIDVRYRPQSRRAGMSKTRLGELLGEHGIRYEHRRDLGTPPDLRYLYKHGQIAEGAAGFAVHIEATAAAELDVLAAELDDAPPTALMCLEADPATCHRRVLTDALRRRRPDLRVVDL</sequence>